<evidence type="ECO:0000313" key="2">
    <source>
        <dbReference type="EMBL" id="QBX54608.1"/>
    </source>
</evidence>
<accession>A0A4P7IBZ5</accession>
<name>A0A4P7IBZ5_9ACTN</name>
<organism evidence="2 3">
    <name type="scientific">Nocardioides seonyuensis</name>
    <dbReference type="NCBI Taxonomy" id="2518371"/>
    <lineage>
        <taxon>Bacteria</taxon>
        <taxon>Bacillati</taxon>
        <taxon>Actinomycetota</taxon>
        <taxon>Actinomycetes</taxon>
        <taxon>Propionibacteriales</taxon>
        <taxon>Nocardioidaceae</taxon>
        <taxon>Nocardioides</taxon>
    </lineage>
</organism>
<evidence type="ECO:0008006" key="4">
    <source>
        <dbReference type="Google" id="ProtNLM"/>
    </source>
</evidence>
<dbReference type="PROSITE" id="PS51257">
    <property type="entry name" value="PROKAR_LIPOPROTEIN"/>
    <property type="match status" value="1"/>
</dbReference>
<dbReference type="AlphaFoldDB" id="A0A4P7IBZ5"/>
<dbReference type="OrthoDB" id="3773240at2"/>
<protein>
    <recommendedName>
        <fullName evidence="4">Lipoprotein</fullName>
    </recommendedName>
</protein>
<keyword evidence="3" id="KW-1185">Reference proteome</keyword>
<feature type="region of interest" description="Disordered" evidence="1">
    <location>
        <begin position="205"/>
        <end position="225"/>
    </location>
</feature>
<dbReference type="KEGG" id="nsn:EXE58_03405"/>
<dbReference type="EMBL" id="CP038436">
    <property type="protein sequence ID" value="QBX54608.1"/>
    <property type="molecule type" value="Genomic_DNA"/>
</dbReference>
<gene>
    <name evidence="2" type="ORF">EXE58_03405</name>
</gene>
<evidence type="ECO:0000256" key="1">
    <source>
        <dbReference type="SAM" id="MobiDB-lite"/>
    </source>
</evidence>
<proteinExistence type="predicted"/>
<reference evidence="2 3" key="1">
    <citation type="submission" date="2019-03" db="EMBL/GenBank/DDBJ databases">
        <title>Three New Species of Nocardioides, Nocardioides euryhalodurans sp. nov., Nocardioides seonyuensis sp. nov. and Nocardioides eburneoflavus sp. nov. Iolated from Soil.</title>
        <authorList>
            <person name="Roh S.G."/>
            <person name="Lee C."/>
            <person name="Kim M.-K."/>
            <person name="Kim S.B."/>
        </authorList>
    </citation>
    <scope>NUCLEOTIDE SEQUENCE [LARGE SCALE GENOMIC DNA]</scope>
    <source>
        <strain evidence="2 3">MMS17-SY207-3</strain>
    </source>
</reference>
<dbReference type="Proteomes" id="UP000294853">
    <property type="component" value="Chromosome"/>
</dbReference>
<dbReference type="RefSeq" id="WP_135266580.1">
    <property type="nucleotide sequence ID" value="NZ_CP038436.1"/>
</dbReference>
<sequence length="225" mass="23983">MSRTRWTTAAGLATAAVLLSGCGTTPGVAVSVGDHEISHDRIDEATSHLCDALGEQFESQGNVVPMAVVRQAVVRLLTLRSQATQIADAYGIEPGSTYADDVEQRRRSVASEPEEVREDYVLLTSSTALANDVAERVGMIELEVQGIEEPTREQVGQAGVEVFNTWPDANGLEVDPRYGLENVDGQLEPVDTNLSVAVSDTARSGLEEQPSVAFASSLPANQRCG</sequence>
<evidence type="ECO:0000313" key="3">
    <source>
        <dbReference type="Proteomes" id="UP000294853"/>
    </source>
</evidence>